<dbReference type="InterPro" id="IPR029063">
    <property type="entry name" value="SAM-dependent_MTases_sf"/>
</dbReference>
<keyword evidence="3" id="KW-1185">Reference proteome</keyword>
<evidence type="ECO:0000313" key="3">
    <source>
        <dbReference type="Proteomes" id="UP000448199"/>
    </source>
</evidence>
<dbReference type="SUPFAM" id="SSF53335">
    <property type="entry name" value="S-adenosyl-L-methionine-dependent methyltransferases"/>
    <property type="match status" value="1"/>
</dbReference>
<evidence type="ECO:0000313" key="2">
    <source>
        <dbReference type="EMBL" id="MXO47790.1"/>
    </source>
</evidence>
<dbReference type="PANTHER" id="PTHR20974">
    <property type="entry name" value="UPF0585 PROTEIN CG18661"/>
    <property type="match status" value="1"/>
</dbReference>
<gene>
    <name evidence="2" type="ORF">GRI69_05935</name>
</gene>
<dbReference type="OrthoDB" id="5525831at2"/>
<protein>
    <submittedName>
        <fullName evidence="2">DUF938 domain-containing protein</fullName>
    </submittedName>
</protein>
<dbReference type="Pfam" id="PF06080">
    <property type="entry name" value="DUF938"/>
    <property type="match status" value="1"/>
</dbReference>
<dbReference type="InterPro" id="IPR010342">
    <property type="entry name" value="DUF938"/>
</dbReference>
<reference evidence="2 3" key="1">
    <citation type="submission" date="2019-12" db="EMBL/GenBank/DDBJ databases">
        <title>Genomic-based taxomic classification of the family Erythrobacteraceae.</title>
        <authorList>
            <person name="Xu L."/>
        </authorList>
    </citation>
    <scope>NUCLEOTIDE SEQUENCE [LARGE SCALE GENOMIC DNA]</scope>
    <source>
        <strain evidence="2 3">DSM 17792</strain>
    </source>
</reference>
<dbReference type="AlphaFoldDB" id="A0A844XQ98"/>
<dbReference type="Gene3D" id="3.40.50.150">
    <property type="entry name" value="Vaccinia Virus protein VP39"/>
    <property type="match status" value="1"/>
</dbReference>
<organism evidence="2 3">
    <name type="scientific">Qipengyuania vulgaris</name>
    <dbReference type="NCBI Taxonomy" id="291985"/>
    <lineage>
        <taxon>Bacteria</taxon>
        <taxon>Pseudomonadati</taxon>
        <taxon>Pseudomonadota</taxon>
        <taxon>Alphaproteobacteria</taxon>
        <taxon>Sphingomonadales</taxon>
        <taxon>Erythrobacteraceae</taxon>
        <taxon>Qipengyuania</taxon>
    </lineage>
</organism>
<feature type="compositionally biased region" description="Basic and acidic residues" evidence="1">
    <location>
        <begin position="14"/>
        <end position="30"/>
    </location>
</feature>
<evidence type="ECO:0000256" key="1">
    <source>
        <dbReference type="SAM" id="MobiDB-lite"/>
    </source>
</evidence>
<dbReference type="PANTHER" id="PTHR20974:SF0">
    <property type="entry name" value="UPF0585 PROTEIN CG18661"/>
    <property type="match status" value="1"/>
</dbReference>
<dbReference type="EMBL" id="WTYC01000002">
    <property type="protein sequence ID" value="MXO47790.1"/>
    <property type="molecule type" value="Genomic_DNA"/>
</dbReference>
<dbReference type="Proteomes" id="UP000448199">
    <property type="component" value="Unassembled WGS sequence"/>
</dbReference>
<proteinExistence type="predicted"/>
<accession>A0A844XQ98</accession>
<sequence>MDQGKSCRVQGSQEYRRDRGDAPQRQREDPPQGFARTLLGWTRAAGQLKRTSPAAARNSAPIAEVLEKELPKSGLVLEVASGTGEHAVFMARRFPGLQWRPTDQDASALRSIAAWAEEEGLANLLPPLMLDAEMEDWPVAQADAVVCINMVHISPWEATRSLFAKAGGILEKSAPLVLYGPYLEDRNKTAPSNAAFDESLRSRNSLWGLRHIRDMDELAQRSAFIRTARYEMPANNLVLVYRRK</sequence>
<feature type="region of interest" description="Disordered" evidence="1">
    <location>
        <begin position="1"/>
        <end position="34"/>
    </location>
</feature>
<comment type="caution">
    <text evidence="2">The sequence shown here is derived from an EMBL/GenBank/DDBJ whole genome shotgun (WGS) entry which is preliminary data.</text>
</comment>
<name>A0A844XQ98_9SPHN</name>